<protein>
    <submittedName>
        <fullName evidence="1">Uncharacterized protein</fullName>
    </submittedName>
</protein>
<dbReference type="Proteomes" id="UP000183200">
    <property type="component" value="Unassembled WGS sequence"/>
</dbReference>
<dbReference type="AlphaFoldDB" id="A0A1G9KM26"/>
<dbReference type="EMBL" id="FNGY01000001">
    <property type="protein sequence ID" value="SDL50483.1"/>
    <property type="molecule type" value="Genomic_DNA"/>
</dbReference>
<proteinExistence type="predicted"/>
<keyword evidence="2" id="KW-1185">Reference proteome</keyword>
<organism evidence="1 2">
    <name type="scientific">Pedobacter steynii</name>
    <dbReference type="NCBI Taxonomy" id="430522"/>
    <lineage>
        <taxon>Bacteria</taxon>
        <taxon>Pseudomonadati</taxon>
        <taxon>Bacteroidota</taxon>
        <taxon>Sphingobacteriia</taxon>
        <taxon>Sphingobacteriales</taxon>
        <taxon>Sphingobacteriaceae</taxon>
        <taxon>Pedobacter</taxon>
    </lineage>
</organism>
<accession>A0A1G9KM26</accession>
<evidence type="ECO:0000313" key="1">
    <source>
        <dbReference type="EMBL" id="SDL50483.1"/>
    </source>
</evidence>
<name>A0A1G9KM26_9SPHI</name>
<reference evidence="2" key="1">
    <citation type="submission" date="2016-10" db="EMBL/GenBank/DDBJ databases">
        <authorList>
            <person name="Varghese N."/>
            <person name="Submissions S."/>
        </authorList>
    </citation>
    <scope>NUCLEOTIDE SEQUENCE [LARGE SCALE GENOMIC DNA]</scope>
    <source>
        <strain evidence="2">DSM 19110</strain>
    </source>
</reference>
<sequence>MIAKAAVSELIFSFGMAGFQVVLRSYPIRINRSPLQ</sequence>
<evidence type="ECO:0000313" key="2">
    <source>
        <dbReference type="Proteomes" id="UP000183200"/>
    </source>
</evidence>
<gene>
    <name evidence="1" type="ORF">SAMN05421820_101615</name>
</gene>